<comment type="caution">
    <text evidence="1">The sequence shown here is derived from an EMBL/GenBank/DDBJ whole genome shotgun (WGS) entry which is preliminary data.</text>
</comment>
<keyword evidence="2" id="KW-1185">Reference proteome</keyword>
<evidence type="ECO:0000313" key="1">
    <source>
        <dbReference type="EMBL" id="KAJ6749140.1"/>
    </source>
</evidence>
<dbReference type="Proteomes" id="UP001151532">
    <property type="component" value="Chromosome 12"/>
</dbReference>
<organism evidence="1 2">
    <name type="scientific">Salix purpurea</name>
    <name type="common">Purple osier willow</name>
    <dbReference type="NCBI Taxonomy" id="77065"/>
    <lineage>
        <taxon>Eukaryota</taxon>
        <taxon>Viridiplantae</taxon>
        <taxon>Streptophyta</taxon>
        <taxon>Embryophyta</taxon>
        <taxon>Tracheophyta</taxon>
        <taxon>Spermatophyta</taxon>
        <taxon>Magnoliopsida</taxon>
        <taxon>eudicotyledons</taxon>
        <taxon>Gunneridae</taxon>
        <taxon>Pentapetalae</taxon>
        <taxon>rosids</taxon>
        <taxon>fabids</taxon>
        <taxon>Malpighiales</taxon>
        <taxon>Salicaceae</taxon>
        <taxon>Saliceae</taxon>
        <taxon>Salix</taxon>
    </lineage>
</organism>
<accession>A0A9Q0VKB1</accession>
<reference evidence="1" key="2">
    <citation type="journal article" date="2023" name="Int. J. Mol. Sci.">
        <title>De Novo Assembly and Annotation of 11 Diverse Shrub Willow (Salix) Genomes Reveals Novel Gene Organization in Sex-Linked Regions.</title>
        <authorList>
            <person name="Hyden B."/>
            <person name="Feng K."/>
            <person name="Yates T.B."/>
            <person name="Jawdy S."/>
            <person name="Cereghino C."/>
            <person name="Smart L.B."/>
            <person name="Muchero W."/>
        </authorList>
    </citation>
    <scope>NUCLEOTIDE SEQUENCE</scope>
    <source>
        <tissue evidence="1">Shoot tip</tissue>
    </source>
</reference>
<dbReference type="EMBL" id="JAPFFK010000008">
    <property type="protein sequence ID" value="KAJ6749140.1"/>
    <property type="molecule type" value="Genomic_DNA"/>
</dbReference>
<dbReference type="AlphaFoldDB" id="A0A9Q0VKB1"/>
<evidence type="ECO:0000313" key="2">
    <source>
        <dbReference type="Proteomes" id="UP001151532"/>
    </source>
</evidence>
<protein>
    <submittedName>
        <fullName evidence="1">Uncharacterized protein</fullName>
    </submittedName>
</protein>
<gene>
    <name evidence="1" type="ORF">OIU79_030104</name>
</gene>
<name>A0A9Q0VKB1_SALPP</name>
<reference evidence="1" key="1">
    <citation type="submission" date="2022-11" db="EMBL/GenBank/DDBJ databases">
        <authorList>
            <person name="Hyden B.L."/>
            <person name="Feng K."/>
            <person name="Yates T."/>
            <person name="Jawdy S."/>
            <person name="Smart L.B."/>
            <person name="Muchero W."/>
        </authorList>
    </citation>
    <scope>NUCLEOTIDE SEQUENCE</scope>
    <source>
        <tissue evidence="1">Shoot tip</tissue>
    </source>
</reference>
<proteinExistence type="predicted"/>
<sequence>MDVTFPPRHAIPGQLHVARCSIFWKTRVLQTDAVHVDGRDAIEDEHRYQRESPLSNPSGISPSMGHTDVDMLVHVAHDLSFELPGLRLKWCSLSIQIPDSTDRQQASAWMRSGTQTGRETRVHDSDSAHLSITITPHFT</sequence>